<keyword evidence="4" id="KW-1185">Reference proteome</keyword>
<dbReference type="RefSeq" id="WP_060929608.1">
    <property type="nucleotide sequence ID" value="NZ_KQ955281.1"/>
</dbReference>
<reference evidence="4" key="1">
    <citation type="submission" date="2016-01" db="EMBL/GenBank/DDBJ databases">
        <authorList>
            <person name="Mitreva M."/>
            <person name="Pepin K.H."/>
            <person name="Mihindukulasuriya K.A."/>
            <person name="Fulton R."/>
            <person name="Fronick C."/>
            <person name="O'Laughlin M."/>
            <person name="Miner T."/>
            <person name="Herter B."/>
            <person name="Rosa B.A."/>
            <person name="Cordes M."/>
            <person name="Tomlinson C."/>
            <person name="Wollam A."/>
            <person name="Palsikar V.B."/>
            <person name="Mardis E.R."/>
            <person name="Wilson R.K."/>
        </authorList>
    </citation>
    <scope>NUCLEOTIDE SEQUENCE [LARGE SCALE GENOMIC DNA]</scope>
    <source>
        <strain evidence="4">MJR8151</strain>
    </source>
</reference>
<dbReference type="Pfam" id="PF00128">
    <property type="entry name" value="Alpha-amylase"/>
    <property type="match status" value="1"/>
</dbReference>
<evidence type="ECO:0000313" key="3">
    <source>
        <dbReference type="EMBL" id="KWZ77555.1"/>
    </source>
</evidence>
<dbReference type="InterPro" id="IPR006047">
    <property type="entry name" value="GH13_cat_dom"/>
</dbReference>
<dbReference type="Proteomes" id="UP000070383">
    <property type="component" value="Unassembled WGS sequence"/>
</dbReference>
<dbReference type="CDD" id="cd11341">
    <property type="entry name" value="AmyAc_Pullulanase_LD-like"/>
    <property type="match status" value="1"/>
</dbReference>
<dbReference type="CDD" id="cd02860">
    <property type="entry name" value="E_set_Pullulanase"/>
    <property type="match status" value="1"/>
</dbReference>
<comment type="similarity">
    <text evidence="1">Belongs to the glycosyl hydrolase 13 family.</text>
</comment>
<dbReference type="InterPro" id="IPR014756">
    <property type="entry name" value="Ig_E-set"/>
</dbReference>
<feature type="domain" description="Glycosyl hydrolase family 13 catalytic" evidence="2">
    <location>
        <begin position="166"/>
        <end position="535"/>
    </location>
</feature>
<gene>
    <name evidence="3" type="ORF">HMPREF3200_01375</name>
</gene>
<organism evidence="3 4">
    <name type="scientific">Anaerococcus tetradius</name>
    <dbReference type="NCBI Taxonomy" id="33036"/>
    <lineage>
        <taxon>Bacteria</taxon>
        <taxon>Bacillati</taxon>
        <taxon>Bacillota</taxon>
        <taxon>Tissierellia</taxon>
        <taxon>Tissierellales</taxon>
        <taxon>Peptoniphilaceae</taxon>
        <taxon>Anaerococcus</taxon>
    </lineage>
</organism>
<dbReference type="InterPro" id="IPR017853">
    <property type="entry name" value="GH"/>
</dbReference>
<dbReference type="NCBIfam" id="TIGR02104">
    <property type="entry name" value="pulA_typeI"/>
    <property type="match status" value="1"/>
</dbReference>
<evidence type="ECO:0000256" key="1">
    <source>
        <dbReference type="ARBA" id="ARBA00008061"/>
    </source>
</evidence>
<dbReference type="InterPro" id="IPR011840">
    <property type="entry name" value="PulA_typeI"/>
</dbReference>
<dbReference type="EMBL" id="LRPM01000048">
    <property type="protein sequence ID" value="KWZ77555.1"/>
    <property type="molecule type" value="Genomic_DNA"/>
</dbReference>
<dbReference type="GO" id="GO:0005975">
    <property type="term" value="P:carbohydrate metabolic process"/>
    <property type="evidence" value="ECO:0007669"/>
    <property type="project" value="InterPro"/>
</dbReference>
<dbReference type="Gene3D" id="3.20.20.80">
    <property type="entry name" value="Glycosidases"/>
    <property type="match status" value="1"/>
</dbReference>
<dbReference type="PATRIC" id="fig|33036.3.peg.1363"/>
<dbReference type="InterPro" id="IPR004193">
    <property type="entry name" value="Glyco_hydro_13_N"/>
</dbReference>
<dbReference type="SMART" id="SM00642">
    <property type="entry name" value="Aamy"/>
    <property type="match status" value="1"/>
</dbReference>
<dbReference type="OrthoDB" id="9761875at2"/>
<sequence length="642" mass="73764">MVDKTTAFEEKIKNLTYEKIEDEKLGAIYSKEKTIFRVFSPTSESVELLISDDYRKTRKDKYPMKRNELGICEISLEGDFKGYFYNYLVDGKYEVTDPYSFSSSINSLASAVIDLKDSDPCGFREQKSPDNKEEDAIIYEMSVKDYTADISSGVKNRGKYIGLSEEDTKFKGVKTGIDNIKELGISHVQLLPIYDFISVDEDDAKFFDDDNYNWGYDPELYFAPEGSYATDPYDPISKIKELKKMVQAFHKNNISVVMDVVYNHTFKSYDSNLETLAKGYYHRMNDDGSFSNGSGVGNEINSQNPFVRKLIIDSLCHWAREYKIDGFRFDLMALIDIDTIQLALKKLRRINPNIIIYGEPWMAFYSPLAFDKQILKGSQRSKSFAVFNDDFRDAIKGDANGYEKGYIQGIFSNKLAIETGIAGSIAYDEKRIGFTDKSSETINYFNCHDNLILYDKLAISLNEYNNIDDYVKLALGIIFLSFGKPFIYEGNEFNHSKNNDANSYRSPLRNNSVKWQDKLDNMDIFNYLKALIEIRKSMEVFSHTDAQFIRDNLSFMENIPDSSIIYKIKNEDDTYLIAINALDDRFFLDKESLNSFIGYPTYKIRKIFSKEGINKTDEDISEALIIEGKSVNVFKLGVENGL</sequence>
<proteinExistence type="inferred from homology"/>
<name>A0A133KDM0_9FIRM</name>
<dbReference type="Pfam" id="PF02922">
    <property type="entry name" value="CBM_48"/>
    <property type="match status" value="1"/>
</dbReference>
<evidence type="ECO:0000259" key="2">
    <source>
        <dbReference type="SMART" id="SM00642"/>
    </source>
</evidence>
<dbReference type="STRING" id="33036.HMPREF3200_01375"/>
<evidence type="ECO:0000313" key="4">
    <source>
        <dbReference type="Proteomes" id="UP000070383"/>
    </source>
</evidence>
<dbReference type="SUPFAM" id="SSF81296">
    <property type="entry name" value="E set domains"/>
    <property type="match status" value="1"/>
</dbReference>
<dbReference type="PANTHER" id="PTHR43002">
    <property type="entry name" value="GLYCOGEN DEBRANCHING ENZYME"/>
    <property type="match status" value="1"/>
</dbReference>
<protein>
    <submittedName>
        <fullName evidence="3">Pullulanase, type I</fullName>
    </submittedName>
</protein>
<dbReference type="InterPro" id="IPR013783">
    <property type="entry name" value="Ig-like_fold"/>
</dbReference>
<dbReference type="GO" id="GO:0004553">
    <property type="term" value="F:hydrolase activity, hydrolyzing O-glycosyl compounds"/>
    <property type="evidence" value="ECO:0007669"/>
    <property type="project" value="InterPro"/>
</dbReference>
<comment type="caution">
    <text evidence="3">The sequence shown here is derived from an EMBL/GenBank/DDBJ whole genome shotgun (WGS) entry which is preliminary data.</text>
</comment>
<dbReference type="AlphaFoldDB" id="A0A133KDM0"/>
<dbReference type="Gene3D" id="2.60.40.10">
    <property type="entry name" value="Immunoglobulins"/>
    <property type="match status" value="1"/>
</dbReference>
<accession>A0A133KDM0</accession>
<dbReference type="SUPFAM" id="SSF51445">
    <property type="entry name" value="(Trans)glycosidases"/>
    <property type="match status" value="1"/>
</dbReference>